<dbReference type="InterPro" id="IPR036638">
    <property type="entry name" value="HLH_DNA-bd_sf"/>
</dbReference>
<dbReference type="GO" id="GO:0046983">
    <property type="term" value="F:protein dimerization activity"/>
    <property type="evidence" value="ECO:0007669"/>
    <property type="project" value="InterPro"/>
</dbReference>
<name>A0A7R9BNS9_9CRUS</name>
<dbReference type="SMART" id="SM00353">
    <property type="entry name" value="HLH"/>
    <property type="match status" value="1"/>
</dbReference>
<dbReference type="PANTHER" id="PTHR19290">
    <property type="entry name" value="BASIC HELIX-LOOP-HELIX PROTEIN NEUROGENIN-RELATED"/>
    <property type="match status" value="1"/>
</dbReference>
<feature type="region of interest" description="Disordered" evidence="1">
    <location>
        <begin position="284"/>
        <end position="327"/>
    </location>
</feature>
<dbReference type="GO" id="GO:0009653">
    <property type="term" value="P:anatomical structure morphogenesis"/>
    <property type="evidence" value="ECO:0007669"/>
    <property type="project" value="TreeGrafter"/>
</dbReference>
<protein>
    <recommendedName>
        <fullName evidence="2">BHLH domain-containing protein</fullName>
    </recommendedName>
</protein>
<accession>A0A7R9BNS9</accession>
<dbReference type="InterPro" id="IPR050359">
    <property type="entry name" value="bHLH_transcription_factors"/>
</dbReference>
<feature type="domain" description="BHLH" evidence="2">
    <location>
        <begin position="317"/>
        <end position="397"/>
    </location>
</feature>
<dbReference type="Proteomes" id="UP000678499">
    <property type="component" value="Unassembled WGS sequence"/>
</dbReference>
<dbReference type="Pfam" id="PF00010">
    <property type="entry name" value="HLH"/>
    <property type="match status" value="1"/>
</dbReference>
<feature type="compositionally biased region" description="Basic and acidic residues" evidence="1">
    <location>
        <begin position="314"/>
        <end position="327"/>
    </location>
</feature>
<dbReference type="PANTHER" id="PTHR19290:SF102">
    <property type="entry name" value="TRANSCRIPTION FACTOR ATOH8"/>
    <property type="match status" value="1"/>
</dbReference>
<dbReference type="GO" id="GO:0045944">
    <property type="term" value="P:positive regulation of transcription by RNA polymerase II"/>
    <property type="evidence" value="ECO:0007669"/>
    <property type="project" value="TreeGrafter"/>
</dbReference>
<feature type="compositionally biased region" description="Low complexity" evidence="1">
    <location>
        <begin position="345"/>
        <end position="379"/>
    </location>
</feature>
<evidence type="ECO:0000313" key="4">
    <source>
        <dbReference type="Proteomes" id="UP000678499"/>
    </source>
</evidence>
<dbReference type="GO" id="GO:0003700">
    <property type="term" value="F:DNA-binding transcription factor activity"/>
    <property type="evidence" value="ECO:0007669"/>
    <property type="project" value="TreeGrafter"/>
</dbReference>
<dbReference type="Gene3D" id="4.10.280.10">
    <property type="entry name" value="Helix-loop-helix DNA-binding domain"/>
    <property type="match status" value="1"/>
</dbReference>
<keyword evidence="4" id="KW-1185">Reference proteome</keyword>
<dbReference type="SUPFAM" id="SSF47459">
    <property type="entry name" value="HLH, helix-loop-helix DNA-binding domain"/>
    <property type="match status" value="1"/>
</dbReference>
<feature type="region of interest" description="Disordered" evidence="1">
    <location>
        <begin position="1"/>
        <end position="118"/>
    </location>
</feature>
<proteinExistence type="predicted"/>
<reference evidence="3" key="1">
    <citation type="submission" date="2020-11" db="EMBL/GenBank/DDBJ databases">
        <authorList>
            <person name="Tran Van P."/>
        </authorList>
    </citation>
    <scope>NUCLEOTIDE SEQUENCE</scope>
</reference>
<evidence type="ECO:0000259" key="2">
    <source>
        <dbReference type="PROSITE" id="PS50888"/>
    </source>
</evidence>
<feature type="compositionally biased region" description="Basic residues" evidence="1">
    <location>
        <begin position="298"/>
        <end position="310"/>
    </location>
</feature>
<dbReference type="EMBL" id="CAJPEX010001062">
    <property type="protein sequence ID" value="CAG0918071.1"/>
    <property type="molecule type" value="Genomic_DNA"/>
</dbReference>
<dbReference type="AlphaFoldDB" id="A0A7R9BNS9"/>
<sequence length="400" mass="43734">MLSGSTSRPPETRRAFPSTDSKTSQPIMKTHRPLRVCNNRAAVAVKKPPFRRHGAPVTSPRCDRIQSFATRQHNDDHDDDDSNPLSPSSSSSLSEDSAFSSEAENSTPMTTTGSGKRHEMTLAAEERMTTTTTTTSNNKPILNKKQRLLASLCGPLPGGGGDKMENVMVPNNNSNNSHPFRPWEHGDEENHKMSAVSYSWHQPQQQQTQHHHQVILVHPGKCSSLVICPAEGRDGLSDRLQEEPLDLGVKHVASPSSTSSYESANSGYFSSDWDVQRVDETPQLCWSSTGQPGIAGTKFRRTSTRAKQRNYKSMTRERRIEANARERTRVHTISAAFENLRAVVPVSQSSPSSSSTSSSSSSSSPIASSSSSAANQSSQKLSKLAILKIASAQELLRRNV</sequence>
<feature type="compositionally biased region" description="Low complexity" evidence="1">
    <location>
        <begin position="83"/>
        <end position="106"/>
    </location>
</feature>
<evidence type="ECO:0000313" key="3">
    <source>
        <dbReference type="EMBL" id="CAD7277919.1"/>
    </source>
</evidence>
<dbReference type="PROSITE" id="PS50888">
    <property type="entry name" value="BHLH"/>
    <property type="match status" value="1"/>
</dbReference>
<evidence type="ECO:0000256" key="1">
    <source>
        <dbReference type="SAM" id="MobiDB-lite"/>
    </source>
</evidence>
<feature type="compositionally biased region" description="Polar residues" evidence="1">
    <location>
        <begin position="18"/>
        <end position="27"/>
    </location>
</feature>
<gene>
    <name evidence="3" type="ORF">NMOB1V02_LOCUS5638</name>
</gene>
<feature type="region of interest" description="Disordered" evidence="1">
    <location>
        <begin position="345"/>
        <end position="380"/>
    </location>
</feature>
<dbReference type="GO" id="GO:0005634">
    <property type="term" value="C:nucleus"/>
    <property type="evidence" value="ECO:0007669"/>
    <property type="project" value="TreeGrafter"/>
</dbReference>
<dbReference type="InterPro" id="IPR011598">
    <property type="entry name" value="bHLH_dom"/>
</dbReference>
<dbReference type="GO" id="GO:0070888">
    <property type="term" value="F:E-box binding"/>
    <property type="evidence" value="ECO:0007669"/>
    <property type="project" value="TreeGrafter"/>
</dbReference>
<dbReference type="EMBL" id="OA883099">
    <property type="protein sequence ID" value="CAD7277919.1"/>
    <property type="molecule type" value="Genomic_DNA"/>
</dbReference>
<organism evidence="3">
    <name type="scientific">Notodromas monacha</name>
    <dbReference type="NCBI Taxonomy" id="399045"/>
    <lineage>
        <taxon>Eukaryota</taxon>
        <taxon>Metazoa</taxon>
        <taxon>Ecdysozoa</taxon>
        <taxon>Arthropoda</taxon>
        <taxon>Crustacea</taxon>
        <taxon>Oligostraca</taxon>
        <taxon>Ostracoda</taxon>
        <taxon>Podocopa</taxon>
        <taxon>Podocopida</taxon>
        <taxon>Cypridocopina</taxon>
        <taxon>Cypridoidea</taxon>
        <taxon>Cyprididae</taxon>
        <taxon>Notodromas</taxon>
    </lineage>
</organism>